<evidence type="ECO:0000256" key="1">
    <source>
        <dbReference type="SAM" id="MobiDB-lite"/>
    </source>
</evidence>
<reference evidence="2" key="1">
    <citation type="submission" date="2020-08" db="EMBL/GenBank/DDBJ databases">
        <title>Multicomponent nature underlies the extraordinary mechanical properties of spider dragline silk.</title>
        <authorList>
            <person name="Kono N."/>
            <person name="Nakamura H."/>
            <person name="Mori M."/>
            <person name="Yoshida Y."/>
            <person name="Ohtoshi R."/>
            <person name="Malay A.D."/>
            <person name="Moran D.A.P."/>
            <person name="Tomita M."/>
            <person name="Numata K."/>
            <person name="Arakawa K."/>
        </authorList>
    </citation>
    <scope>NUCLEOTIDE SEQUENCE</scope>
</reference>
<keyword evidence="3" id="KW-1185">Reference proteome</keyword>
<evidence type="ECO:0000313" key="3">
    <source>
        <dbReference type="Proteomes" id="UP000887013"/>
    </source>
</evidence>
<dbReference type="Proteomes" id="UP000887013">
    <property type="component" value="Unassembled WGS sequence"/>
</dbReference>
<dbReference type="AlphaFoldDB" id="A0A8X6PV80"/>
<name>A0A8X6PV80_NEPPI</name>
<organism evidence="2 3">
    <name type="scientific">Nephila pilipes</name>
    <name type="common">Giant wood spider</name>
    <name type="synonym">Nephila maculata</name>
    <dbReference type="NCBI Taxonomy" id="299642"/>
    <lineage>
        <taxon>Eukaryota</taxon>
        <taxon>Metazoa</taxon>
        <taxon>Ecdysozoa</taxon>
        <taxon>Arthropoda</taxon>
        <taxon>Chelicerata</taxon>
        <taxon>Arachnida</taxon>
        <taxon>Araneae</taxon>
        <taxon>Araneomorphae</taxon>
        <taxon>Entelegynae</taxon>
        <taxon>Araneoidea</taxon>
        <taxon>Nephilidae</taxon>
        <taxon>Nephila</taxon>
    </lineage>
</organism>
<feature type="region of interest" description="Disordered" evidence="1">
    <location>
        <begin position="1"/>
        <end position="52"/>
    </location>
</feature>
<comment type="caution">
    <text evidence="2">The sequence shown here is derived from an EMBL/GenBank/DDBJ whole genome shotgun (WGS) entry which is preliminary data.</text>
</comment>
<sequence length="88" mass="10183">MQAPRVTGKTSPNPSEEPFPHESDGQIIRGAHKRSPLNIKARLPHSTTSSQTFPWRGWRQATKHLNNNPWWQRLAQNCTLQYVWLSPK</sequence>
<accession>A0A8X6PV80</accession>
<evidence type="ECO:0000313" key="2">
    <source>
        <dbReference type="EMBL" id="GFT82502.1"/>
    </source>
</evidence>
<gene>
    <name evidence="2" type="ORF">NPIL_307731</name>
</gene>
<protein>
    <submittedName>
        <fullName evidence="2">Uncharacterized protein</fullName>
    </submittedName>
</protein>
<proteinExistence type="predicted"/>
<dbReference type="EMBL" id="BMAW01023394">
    <property type="protein sequence ID" value="GFT82502.1"/>
    <property type="molecule type" value="Genomic_DNA"/>
</dbReference>